<dbReference type="RefSeq" id="WP_160610347.1">
    <property type="nucleotide sequence ID" value="NZ_WTZA01000001.1"/>
</dbReference>
<evidence type="ECO:0008006" key="3">
    <source>
        <dbReference type="Google" id="ProtNLM"/>
    </source>
</evidence>
<organism evidence="1 2">
    <name type="scientific">Tsuneonella aeria</name>
    <dbReference type="NCBI Taxonomy" id="1837929"/>
    <lineage>
        <taxon>Bacteria</taxon>
        <taxon>Pseudomonadati</taxon>
        <taxon>Pseudomonadota</taxon>
        <taxon>Alphaproteobacteria</taxon>
        <taxon>Sphingomonadales</taxon>
        <taxon>Erythrobacteraceae</taxon>
        <taxon>Tsuneonella</taxon>
    </lineage>
</organism>
<gene>
    <name evidence="1" type="ORF">GRI40_05135</name>
</gene>
<comment type="caution">
    <text evidence="1">The sequence shown here is derived from an EMBL/GenBank/DDBJ whole genome shotgun (WGS) entry which is preliminary data.</text>
</comment>
<sequence>MPTGQLSLSGPVARPAVGTLPIRGDLAHIALADRYLVAHYVAPQPRSVGNEGATLLCQPRPGSEEVATLEPGQAFEALDYAGDWCWGCCGPEGPTGYVPTAHLAPQDGG</sequence>
<evidence type="ECO:0000313" key="2">
    <source>
        <dbReference type="Proteomes" id="UP000439522"/>
    </source>
</evidence>
<evidence type="ECO:0000313" key="1">
    <source>
        <dbReference type="EMBL" id="MXO74606.1"/>
    </source>
</evidence>
<proteinExistence type="predicted"/>
<dbReference type="EMBL" id="WTZA01000001">
    <property type="protein sequence ID" value="MXO74606.1"/>
    <property type="molecule type" value="Genomic_DNA"/>
</dbReference>
<accession>A0A6I4TDB5</accession>
<dbReference type="OrthoDB" id="9813368at2"/>
<keyword evidence="2" id="KW-1185">Reference proteome</keyword>
<dbReference type="Proteomes" id="UP000439522">
    <property type="component" value="Unassembled WGS sequence"/>
</dbReference>
<name>A0A6I4TDB5_9SPHN</name>
<reference evidence="1 2" key="1">
    <citation type="submission" date="2019-12" db="EMBL/GenBank/DDBJ databases">
        <title>Genomic-based taxomic classification of the family Erythrobacteraceae.</title>
        <authorList>
            <person name="Xu L."/>
        </authorList>
    </citation>
    <scope>NUCLEOTIDE SEQUENCE [LARGE SCALE GENOMIC DNA]</scope>
    <source>
        <strain evidence="1 2">100921-2</strain>
    </source>
</reference>
<dbReference type="AlphaFoldDB" id="A0A6I4TDB5"/>
<protein>
    <recommendedName>
        <fullName evidence="3">SH3 domain-containing protein</fullName>
    </recommendedName>
</protein>